<accession>A0AAE9F3C5</accession>
<evidence type="ECO:0000259" key="1">
    <source>
        <dbReference type="PROSITE" id="PS50181"/>
    </source>
</evidence>
<dbReference type="SMART" id="SM00256">
    <property type="entry name" value="FBOX"/>
    <property type="match status" value="2"/>
</dbReference>
<dbReference type="InterPro" id="IPR002900">
    <property type="entry name" value="DUF38/FTH_CAE_spp"/>
</dbReference>
<feature type="domain" description="F-box" evidence="1">
    <location>
        <begin position="296"/>
        <end position="345"/>
    </location>
</feature>
<dbReference type="CDD" id="cd22150">
    <property type="entry name" value="F-box_CeFBXA-like"/>
    <property type="match status" value="1"/>
</dbReference>
<dbReference type="PANTHER" id="PTHR23015">
    <property type="entry name" value="UNCHARACTERIZED C.ELEGANS PROTEIN"/>
    <property type="match status" value="1"/>
</dbReference>
<feature type="domain" description="F-box" evidence="1">
    <location>
        <begin position="1"/>
        <end position="50"/>
    </location>
</feature>
<keyword evidence="3" id="KW-1185">Reference proteome</keyword>
<organism evidence="2 3">
    <name type="scientific">Caenorhabditis briggsae</name>
    <dbReference type="NCBI Taxonomy" id="6238"/>
    <lineage>
        <taxon>Eukaryota</taxon>
        <taxon>Metazoa</taxon>
        <taxon>Ecdysozoa</taxon>
        <taxon>Nematoda</taxon>
        <taxon>Chromadorea</taxon>
        <taxon>Rhabditida</taxon>
        <taxon>Rhabditina</taxon>
        <taxon>Rhabditomorpha</taxon>
        <taxon>Rhabditoidea</taxon>
        <taxon>Rhabditidae</taxon>
        <taxon>Peloderinae</taxon>
        <taxon>Caenorhabditis</taxon>
    </lineage>
</organism>
<name>A0AAE9F3C5_CAEBR</name>
<gene>
    <name evidence="2" type="ORF">L5515_009150</name>
</gene>
<proteinExistence type="predicted"/>
<dbReference type="Pfam" id="PF01827">
    <property type="entry name" value="FTH"/>
    <property type="match status" value="2"/>
</dbReference>
<dbReference type="Pfam" id="PF00646">
    <property type="entry name" value="F-box"/>
    <property type="match status" value="2"/>
</dbReference>
<evidence type="ECO:0000313" key="3">
    <source>
        <dbReference type="Proteomes" id="UP000829354"/>
    </source>
</evidence>
<reference evidence="2 3" key="1">
    <citation type="submission" date="2022-04" db="EMBL/GenBank/DDBJ databases">
        <title>Chromosome-level reference genomes for two strains of Caenorhabditis briggsae: an improved platform for comparative genomics.</title>
        <authorList>
            <person name="Stevens L."/>
            <person name="Andersen E."/>
        </authorList>
    </citation>
    <scope>NUCLEOTIDE SEQUENCE [LARGE SCALE GENOMIC DNA]</scope>
    <source>
        <strain evidence="2">VX34</strain>
        <tissue evidence="2">Whole-organism</tissue>
    </source>
</reference>
<evidence type="ECO:0000313" key="2">
    <source>
        <dbReference type="EMBL" id="UMM37371.1"/>
    </source>
</evidence>
<dbReference type="EMBL" id="CP092624">
    <property type="protein sequence ID" value="UMM37371.1"/>
    <property type="molecule type" value="Genomic_DNA"/>
</dbReference>
<sequence>MPTLNEMPKVVLTDIMDYLDFRSIMLLRKVCRDFCTFIDELVPSSSIIGLGLTVDQERIELGLEDSLAEFRKVTYSKPDQEVNFWKDLEMILKHQKCHLEYFTVDLEPPEEHKTLDQSILEKLHSVFLDKLQNILTSRKIPLKAASFNLVVGDQNEIMTILPYIDSEKLEEILIFPATGPHMRVFKLDQVVETEQWKNAKELGTSNFMVEEPLEKFTHLERCRICVDTISLELLRSLKEIFFNHPTLEYFELHHEPHYKGRELKNWFEQLFEGTYPDEKTFYQFDPATSIGSLFLMTSLNKMPDIVLSAIIENLDFRSLMILRKTCHDIRNFIDDSIPASSITEIQLNVNPEQVVLEFMYSESVSQEKLYSLCGQEAFDLLWKDFEIILKHQKLILKSFSVTLEYKNGLNKLEASVRERVNLRFMSQLKALLEPRKRPLQVEKLDLIMGEQEKIMCVLPYIDADKINEIMIYPGPKRETVVFPLDKVVETEQWKNAKKLATSNFVVVEPIEKFTHFDNCRIFMDTISVEMIQKLKENLLFSKTLKSFELNHRPHYQSPELTHIFRTVFDGSFQDDIYEDSWFSRIPGDNEHALVIRSCYYSWITFSRREWFMIKPNYERFN</sequence>
<dbReference type="AlphaFoldDB" id="A0AAE9F3C5"/>
<dbReference type="InterPro" id="IPR040161">
    <property type="entry name" value="FB224"/>
</dbReference>
<protein>
    <recommendedName>
        <fullName evidence="1">F-box domain-containing protein</fullName>
    </recommendedName>
</protein>
<dbReference type="PANTHER" id="PTHR23015:SF4">
    <property type="entry name" value="DUF38 DOMAIN-CONTAINING PROTEIN-RELATED"/>
    <property type="match status" value="1"/>
</dbReference>
<dbReference type="Proteomes" id="UP000829354">
    <property type="component" value="Chromosome V"/>
</dbReference>
<dbReference type="PROSITE" id="PS50181">
    <property type="entry name" value="FBOX"/>
    <property type="match status" value="2"/>
</dbReference>
<dbReference type="InterPro" id="IPR001810">
    <property type="entry name" value="F-box_dom"/>
</dbReference>